<dbReference type="HOGENOM" id="CLU_2321151_0_0_1"/>
<dbReference type="Proteomes" id="UP000008370">
    <property type="component" value="Unassembled WGS sequence"/>
</dbReference>
<dbReference type="EMBL" id="JH930468">
    <property type="protein sequence ID" value="EKM61860.1"/>
    <property type="molecule type" value="Genomic_DNA"/>
</dbReference>
<reference evidence="1 2" key="1">
    <citation type="journal article" date="2012" name="BMC Genomics">
        <title>Comparative genomics of the white-rot fungi, Phanerochaete carnosa and P. chrysosporium, to elucidate the genetic basis of the distinct wood types they colonize.</title>
        <authorList>
            <person name="Suzuki H."/>
            <person name="MacDonald J."/>
            <person name="Syed K."/>
            <person name="Salamov A."/>
            <person name="Hori C."/>
            <person name="Aerts A."/>
            <person name="Henrissat B."/>
            <person name="Wiebenga A."/>
            <person name="vanKuyk P.A."/>
            <person name="Barry K."/>
            <person name="Lindquist E."/>
            <person name="LaButti K."/>
            <person name="Lapidus A."/>
            <person name="Lucas S."/>
            <person name="Coutinho P."/>
            <person name="Gong Y."/>
            <person name="Samejima M."/>
            <person name="Mahadevan R."/>
            <person name="Abou-Zaid M."/>
            <person name="de Vries R.P."/>
            <person name="Igarashi K."/>
            <person name="Yadav J.S."/>
            <person name="Grigoriev I.V."/>
            <person name="Master E.R."/>
        </authorList>
    </citation>
    <scope>NUCLEOTIDE SEQUENCE [LARGE SCALE GENOMIC DNA]</scope>
    <source>
        <strain evidence="1 2">HHB-10118-sp</strain>
    </source>
</reference>
<dbReference type="InParanoid" id="K5WQY0"/>
<protein>
    <submittedName>
        <fullName evidence="1">Uncharacterized protein</fullName>
    </submittedName>
</protein>
<dbReference type="GeneID" id="18909065"/>
<dbReference type="KEGG" id="pco:PHACADRAFT_157079"/>
<dbReference type="AlphaFoldDB" id="K5WQY0"/>
<keyword evidence="2" id="KW-1185">Reference proteome</keyword>
<sequence length="99" mass="10907">MAFYDNLAAVVEPRRLSLYTLPPDGSPPLVINTEIMCFDLRVTSAAIEFSTECSPRTERTHSGSQLSIAIYVAVCGPYGMHVYTIPPETVDGQHRAIHL</sequence>
<organism evidence="1 2">
    <name type="scientific">Phanerochaete carnosa (strain HHB-10118-sp)</name>
    <name type="common">White-rot fungus</name>
    <name type="synonym">Peniophora carnosa</name>
    <dbReference type="NCBI Taxonomy" id="650164"/>
    <lineage>
        <taxon>Eukaryota</taxon>
        <taxon>Fungi</taxon>
        <taxon>Dikarya</taxon>
        <taxon>Basidiomycota</taxon>
        <taxon>Agaricomycotina</taxon>
        <taxon>Agaricomycetes</taxon>
        <taxon>Polyporales</taxon>
        <taxon>Phanerochaetaceae</taxon>
        <taxon>Phanerochaete</taxon>
    </lineage>
</organism>
<accession>K5WQY0</accession>
<dbReference type="RefSeq" id="XP_007391253.1">
    <property type="nucleotide sequence ID" value="XM_007391191.1"/>
</dbReference>
<proteinExistence type="predicted"/>
<evidence type="ECO:0000313" key="2">
    <source>
        <dbReference type="Proteomes" id="UP000008370"/>
    </source>
</evidence>
<gene>
    <name evidence="1" type="ORF">PHACADRAFT_157079</name>
</gene>
<evidence type="ECO:0000313" key="1">
    <source>
        <dbReference type="EMBL" id="EKM61860.1"/>
    </source>
</evidence>
<name>K5WQY0_PHACS</name>